<dbReference type="GO" id="GO:0005886">
    <property type="term" value="C:plasma membrane"/>
    <property type="evidence" value="ECO:0007669"/>
    <property type="project" value="TreeGrafter"/>
</dbReference>
<dbReference type="PANTHER" id="PTHR34820">
    <property type="entry name" value="INNER MEMBRANE PROTEIN YEBZ"/>
    <property type="match status" value="1"/>
</dbReference>
<evidence type="ECO:0000256" key="6">
    <source>
        <dbReference type="SAM" id="Phobius"/>
    </source>
</evidence>
<evidence type="ECO:0000259" key="8">
    <source>
        <dbReference type="Pfam" id="PF04234"/>
    </source>
</evidence>
<evidence type="ECO:0000256" key="5">
    <source>
        <dbReference type="SAM" id="MobiDB-lite"/>
    </source>
</evidence>
<evidence type="ECO:0000256" key="7">
    <source>
        <dbReference type="SAM" id="SignalP"/>
    </source>
</evidence>
<feature type="domain" description="CopC" evidence="8">
    <location>
        <begin position="27"/>
        <end position="121"/>
    </location>
</feature>
<feature type="transmembrane region" description="Helical" evidence="6">
    <location>
        <begin position="194"/>
        <end position="215"/>
    </location>
</feature>
<dbReference type="AlphaFoldDB" id="A0A917GQD7"/>
<keyword evidence="2" id="KW-0479">Metal-binding</keyword>
<dbReference type="SUPFAM" id="SSF81296">
    <property type="entry name" value="E set domains"/>
    <property type="match status" value="1"/>
</dbReference>
<evidence type="ECO:0000256" key="1">
    <source>
        <dbReference type="ARBA" id="ARBA00004196"/>
    </source>
</evidence>
<accession>A0A917GQD7</accession>
<dbReference type="GO" id="GO:0046688">
    <property type="term" value="P:response to copper ion"/>
    <property type="evidence" value="ECO:0007669"/>
    <property type="project" value="InterPro"/>
</dbReference>
<feature type="chain" id="PRO_5036860789" description="CopC domain-containing protein" evidence="7">
    <location>
        <begin position="27"/>
        <end position="223"/>
    </location>
</feature>
<reference evidence="9" key="2">
    <citation type="submission" date="2020-09" db="EMBL/GenBank/DDBJ databases">
        <authorList>
            <person name="Sun Q."/>
            <person name="Zhou Y."/>
        </authorList>
    </citation>
    <scope>NUCLEOTIDE SEQUENCE</scope>
    <source>
        <strain evidence="9">CGMCC 1.12187</strain>
    </source>
</reference>
<evidence type="ECO:0000256" key="2">
    <source>
        <dbReference type="ARBA" id="ARBA00022723"/>
    </source>
</evidence>
<evidence type="ECO:0000313" key="9">
    <source>
        <dbReference type="EMBL" id="GGG53730.1"/>
    </source>
</evidence>
<evidence type="ECO:0000256" key="3">
    <source>
        <dbReference type="ARBA" id="ARBA00022729"/>
    </source>
</evidence>
<dbReference type="GO" id="GO:0030313">
    <property type="term" value="C:cell envelope"/>
    <property type="evidence" value="ECO:0007669"/>
    <property type="project" value="UniProtKB-SubCell"/>
</dbReference>
<evidence type="ECO:0000256" key="4">
    <source>
        <dbReference type="ARBA" id="ARBA00023008"/>
    </source>
</evidence>
<dbReference type="RefSeq" id="WP_188535942.1">
    <property type="nucleotide sequence ID" value="NZ_BMEQ01000006.1"/>
</dbReference>
<dbReference type="InterPro" id="IPR014755">
    <property type="entry name" value="Cu-Rt/internalin_Ig-like"/>
</dbReference>
<dbReference type="EMBL" id="BMEQ01000006">
    <property type="protein sequence ID" value="GGG53730.1"/>
    <property type="molecule type" value="Genomic_DNA"/>
</dbReference>
<proteinExistence type="predicted"/>
<keyword evidence="3 7" id="KW-0732">Signal</keyword>
<name>A0A917GQD7_9MICC</name>
<feature type="region of interest" description="Disordered" evidence="5">
    <location>
        <begin position="70"/>
        <end position="93"/>
    </location>
</feature>
<comment type="caution">
    <text evidence="9">The sequence shown here is derived from an EMBL/GenBank/DDBJ whole genome shotgun (WGS) entry which is preliminary data.</text>
</comment>
<organism evidence="9 10">
    <name type="scientific">Kocuria dechangensis</name>
    <dbReference type="NCBI Taxonomy" id="1176249"/>
    <lineage>
        <taxon>Bacteria</taxon>
        <taxon>Bacillati</taxon>
        <taxon>Actinomycetota</taxon>
        <taxon>Actinomycetes</taxon>
        <taxon>Micrococcales</taxon>
        <taxon>Micrococcaceae</taxon>
        <taxon>Kocuria</taxon>
    </lineage>
</organism>
<feature type="signal peptide" evidence="7">
    <location>
        <begin position="1"/>
        <end position="26"/>
    </location>
</feature>
<dbReference type="InterPro" id="IPR014756">
    <property type="entry name" value="Ig_E-set"/>
</dbReference>
<dbReference type="GO" id="GO:0005507">
    <property type="term" value="F:copper ion binding"/>
    <property type="evidence" value="ECO:0007669"/>
    <property type="project" value="InterPro"/>
</dbReference>
<dbReference type="GO" id="GO:0042597">
    <property type="term" value="C:periplasmic space"/>
    <property type="evidence" value="ECO:0007669"/>
    <property type="project" value="InterPro"/>
</dbReference>
<comment type="subcellular location">
    <subcellularLocation>
        <location evidence="1">Cell envelope</location>
    </subcellularLocation>
</comment>
<sequence>MRTTRTTAALLAAAALSALSVLPAAAHDELVAVLPEPDSVLETAPEEVELSFTGEIMDIGHQVLVTDSEGRSVTDGPLEQAGTTVRQPLTATGAGDESYRVVWRVVSSDGHPVEGTFSYQVGDGSGEDPAAPAASASGEDPAAPAASASGSASAGNGASDSASEGAADGAAEDSAAPAAEAEDASAPVSGGVPLWVVAVGGGAASLAVLGAVVLASRRRRRDG</sequence>
<keyword evidence="6" id="KW-1133">Transmembrane helix</keyword>
<gene>
    <name evidence="9" type="ORF">GCM10011374_15790</name>
</gene>
<dbReference type="GO" id="GO:0006825">
    <property type="term" value="P:copper ion transport"/>
    <property type="evidence" value="ECO:0007669"/>
    <property type="project" value="InterPro"/>
</dbReference>
<feature type="compositionally biased region" description="Polar residues" evidence="5">
    <location>
        <begin position="81"/>
        <end position="90"/>
    </location>
</feature>
<keyword evidence="6" id="KW-0472">Membrane</keyword>
<keyword evidence="4" id="KW-0186">Copper</keyword>
<dbReference type="InterPro" id="IPR007348">
    <property type="entry name" value="CopC_dom"/>
</dbReference>
<dbReference type="Proteomes" id="UP000638848">
    <property type="component" value="Unassembled WGS sequence"/>
</dbReference>
<reference evidence="9" key="1">
    <citation type="journal article" date="2014" name="Int. J. Syst. Evol. Microbiol.">
        <title>Complete genome sequence of Corynebacterium casei LMG S-19264T (=DSM 44701T), isolated from a smear-ripened cheese.</title>
        <authorList>
            <consortium name="US DOE Joint Genome Institute (JGI-PGF)"/>
            <person name="Walter F."/>
            <person name="Albersmeier A."/>
            <person name="Kalinowski J."/>
            <person name="Ruckert C."/>
        </authorList>
    </citation>
    <scope>NUCLEOTIDE SEQUENCE</scope>
    <source>
        <strain evidence="9">CGMCC 1.12187</strain>
    </source>
</reference>
<evidence type="ECO:0000313" key="10">
    <source>
        <dbReference type="Proteomes" id="UP000638848"/>
    </source>
</evidence>
<dbReference type="PANTHER" id="PTHR34820:SF4">
    <property type="entry name" value="INNER MEMBRANE PROTEIN YEBZ"/>
    <property type="match status" value="1"/>
</dbReference>
<dbReference type="InterPro" id="IPR032694">
    <property type="entry name" value="CopC/D"/>
</dbReference>
<dbReference type="Pfam" id="PF04234">
    <property type="entry name" value="CopC"/>
    <property type="match status" value="1"/>
</dbReference>
<feature type="region of interest" description="Disordered" evidence="5">
    <location>
        <begin position="114"/>
        <end position="187"/>
    </location>
</feature>
<feature type="compositionally biased region" description="Low complexity" evidence="5">
    <location>
        <begin position="127"/>
        <end position="187"/>
    </location>
</feature>
<dbReference type="Gene3D" id="2.60.40.1220">
    <property type="match status" value="1"/>
</dbReference>
<keyword evidence="6" id="KW-0812">Transmembrane</keyword>
<keyword evidence="10" id="KW-1185">Reference proteome</keyword>
<protein>
    <recommendedName>
        <fullName evidence="8">CopC domain-containing protein</fullName>
    </recommendedName>
</protein>